<evidence type="ECO:0000256" key="1">
    <source>
        <dbReference type="SAM" id="SignalP"/>
    </source>
</evidence>
<proteinExistence type="predicted"/>
<gene>
    <name evidence="2" type="ORF">SAMN06264365_1182</name>
</gene>
<keyword evidence="1" id="KW-0732">Signal</keyword>
<dbReference type="Proteomes" id="UP000198415">
    <property type="component" value="Unassembled WGS sequence"/>
</dbReference>
<evidence type="ECO:0000313" key="2">
    <source>
        <dbReference type="EMBL" id="SNS54223.1"/>
    </source>
</evidence>
<accession>A0A239FD54</accession>
<sequence length="45" mass="4483">MRKLLTAIGLMCALTAPVAVSSVAASASTNTHAVVLCDDCATCVC</sequence>
<feature type="chain" id="PRO_5012918435" evidence="1">
    <location>
        <begin position="28"/>
        <end position="45"/>
    </location>
</feature>
<evidence type="ECO:0000313" key="3">
    <source>
        <dbReference type="Proteomes" id="UP000198415"/>
    </source>
</evidence>
<keyword evidence="3" id="KW-1185">Reference proteome</keyword>
<reference evidence="2 3" key="1">
    <citation type="submission" date="2017-06" db="EMBL/GenBank/DDBJ databases">
        <authorList>
            <person name="Kim H.J."/>
            <person name="Triplett B.A."/>
        </authorList>
    </citation>
    <scope>NUCLEOTIDE SEQUENCE [LARGE SCALE GENOMIC DNA]</scope>
    <source>
        <strain evidence="2 3">DSM 43151</strain>
    </source>
</reference>
<feature type="signal peptide" evidence="1">
    <location>
        <begin position="1"/>
        <end position="27"/>
    </location>
</feature>
<name>A0A239FD54_9ACTN</name>
<dbReference type="EMBL" id="FZNR01000018">
    <property type="protein sequence ID" value="SNS54223.1"/>
    <property type="molecule type" value="Genomic_DNA"/>
</dbReference>
<protein>
    <submittedName>
        <fullName evidence="2">Uncharacterized protein</fullName>
    </submittedName>
</protein>
<dbReference type="AlphaFoldDB" id="A0A239FD54"/>
<organism evidence="2 3">
    <name type="scientific">Actinoplanes regularis</name>
    <dbReference type="NCBI Taxonomy" id="52697"/>
    <lineage>
        <taxon>Bacteria</taxon>
        <taxon>Bacillati</taxon>
        <taxon>Actinomycetota</taxon>
        <taxon>Actinomycetes</taxon>
        <taxon>Micromonosporales</taxon>
        <taxon>Micromonosporaceae</taxon>
        <taxon>Actinoplanes</taxon>
    </lineage>
</organism>